<evidence type="ECO:0000313" key="3">
    <source>
        <dbReference type="Proteomes" id="UP000539953"/>
    </source>
</evidence>
<feature type="transmembrane region" description="Helical" evidence="1">
    <location>
        <begin position="82"/>
        <end position="100"/>
    </location>
</feature>
<evidence type="ECO:0000313" key="2">
    <source>
        <dbReference type="EMBL" id="MBB5182109.1"/>
    </source>
</evidence>
<feature type="transmembrane region" description="Helical" evidence="1">
    <location>
        <begin position="6"/>
        <end position="26"/>
    </location>
</feature>
<feature type="transmembrane region" description="Helical" evidence="1">
    <location>
        <begin position="54"/>
        <end position="76"/>
    </location>
</feature>
<proteinExistence type="predicted"/>
<feature type="transmembrane region" description="Helical" evidence="1">
    <location>
        <begin position="112"/>
        <end position="132"/>
    </location>
</feature>
<gene>
    <name evidence="2" type="ORF">HNQ47_000112</name>
</gene>
<keyword evidence="3" id="KW-1185">Reference proteome</keyword>
<organism evidence="2 3">
    <name type="scientific">Catenisphaera adipataccumulans</name>
    <dbReference type="NCBI Taxonomy" id="700500"/>
    <lineage>
        <taxon>Bacteria</taxon>
        <taxon>Bacillati</taxon>
        <taxon>Bacillota</taxon>
        <taxon>Erysipelotrichia</taxon>
        <taxon>Erysipelotrichales</taxon>
        <taxon>Erysipelotrichaceae</taxon>
        <taxon>Catenisphaera</taxon>
    </lineage>
</organism>
<keyword evidence="1" id="KW-1133">Transmembrane helix</keyword>
<dbReference type="RefSeq" id="WP_183326546.1">
    <property type="nucleotide sequence ID" value="NZ_JACHHK010000001.1"/>
</dbReference>
<name>A0A7W8FU11_9FIRM</name>
<protein>
    <submittedName>
        <fullName evidence="2">Uncharacterized protein</fullName>
    </submittedName>
</protein>
<dbReference type="AlphaFoldDB" id="A0A7W8FU11"/>
<dbReference type="EMBL" id="JACHHK010000001">
    <property type="protein sequence ID" value="MBB5182109.1"/>
    <property type="molecule type" value="Genomic_DNA"/>
</dbReference>
<sequence>MNDEMMGVLTGMLIGIVAGLLIHAWIQRGCRRQGIPVHDYDERQDQITLTAEHLAFRVMLWLCFIDIIVECISVPIQPAVMVFLTAMIGVAVSVGYRILHGSYFHLHGHPKRFMWFIGIIGLVNLVIFMDHFRTGDFFYKGQLSFIATANGIVLIPFVTVLITAWLSQKREDEEA</sequence>
<keyword evidence="1" id="KW-0812">Transmembrane</keyword>
<reference evidence="2 3" key="1">
    <citation type="submission" date="2020-08" db="EMBL/GenBank/DDBJ databases">
        <title>Genomic Encyclopedia of Type Strains, Phase IV (KMG-IV): sequencing the most valuable type-strain genomes for metagenomic binning, comparative biology and taxonomic classification.</title>
        <authorList>
            <person name="Goeker M."/>
        </authorList>
    </citation>
    <scope>NUCLEOTIDE SEQUENCE [LARGE SCALE GENOMIC DNA]</scope>
    <source>
        <strain evidence="2 3">DSM 25799</strain>
    </source>
</reference>
<evidence type="ECO:0000256" key="1">
    <source>
        <dbReference type="SAM" id="Phobius"/>
    </source>
</evidence>
<feature type="transmembrane region" description="Helical" evidence="1">
    <location>
        <begin position="144"/>
        <end position="166"/>
    </location>
</feature>
<dbReference type="Proteomes" id="UP000539953">
    <property type="component" value="Unassembled WGS sequence"/>
</dbReference>
<accession>A0A7W8FU11</accession>
<keyword evidence="1" id="KW-0472">Membrane</keyword>
<comment type="caution">
    <text evidence="2">The sequence shown here is derived from an EMBL/GenBank/DDBJ whole genome shotgun (WGS) entry which is preliminary data.</text>
</comment>